<dbReference type="EMBL" id="OR481006">
    <property type="protein sequence ID" value="WNO47491.1"/>
    <property type="molecule type" value="Genomic_DNA"/>
</dbReference>
<evidence type="ECO:0000313" key="1">
    <source>
        <dbReference type="EMBL" id="WNO47491.1"/>
    </source>
</evidence>
<protein>
    <submittedName>
        <fullName evidence="1">Uncharacterized protein</fullName>
    </submittedName>
</protein>
<reference evidence="1" key="1">
    <citation type="submission" date="2023-08" db="EMBL/GenBank/DDBJ databases">
        <authorList>
            <person name="Nazir A."/>
        </authorList>
    </citation>
    <scope>NUCLEOTIDE SEQUENCE</scope>
</reference>
<sequence length="283" mass="30886">MLLRNIPSNSWVSVNSLLGIPVGSKLDLVNQGQADLILTTSDTQPLDSFTGGKFLKEVESEQSRTTLRSTSKELWVRSNSSTTNGILFVQEDSYPFTDFGGDLDPRVYTGNQGITTQPFTEANVKNGTQFTITEEIVITAGSPVVYRGLKTPNDGRDILVKTRIINTDGGMRYTPHSSQTGVVVGANKDSFIVNLNSKSSNTSGTSYYDITSVGDEGPFFDVVRSANGNGSNRQQGIFSGLGIERVLDQDTEYLLKFENLDNKTIYVVFSITFYSGPLSVDII</sequence>
<accession>A0AA96KSQ1</accession>
<proteinExistence type="predicted"/>
<organism evidence="1">
    <name type="scientific">Staphylococcus phage vB_VibM_10AMN12</name>
    <dbReference type="NCBI Taxonomy" id="3076785"/>
    <lineage>
        <taxon>Viruses</taxon>
        <taxon>Duplodnaviria</taxon>
        <taxon>Heunggongvirae</taxon>
        <taxon>Uroviricota</taxon>
        <taxon>Caudoviricetes</taxon>
    </lineage>
</organism>
<name>A0AA96KSQ1_9CAUD</name>